<gene>
    <name evidence="3" type="ORF">GCM10007888_52290</name>
    <name evidence="2" type="ORF">MOX02_07930</name>
</gene>
<dbReference type="AlphaFoldDB" id="A0A512IYI1"/>
<evidence type="ECO:0000256" key="1">
    <source>
        <dbReference type="SAM" id="MobiDB-lite"/>
    </source>
</evidence>
<accession>A0A512IYI1</accession>
<feature type="region of interest" description="Disordered" evidence="1">
    <location>
        <begin position="1"/>
        <end position="24"/>
    </location>
</feature>
<sequence>MTPSDPPPSGPPSPPRGPAAPDDLDLLLPWRTTGRLDPAEAERVAAALARDPDLGRRLALAEAERAETVAVNEALGAPSRGARDALFARIDSDLAQRGRRSTGGLLARLGGALAGLSPPALAGLGLAACLVILAQAGLLAGALLRGPAGPGYETASHGGDPAAGAGSFALVAFAPAATAGQIAEALREIGAVIVDGPRPGGLYRLRLAAEPLAPAAAEAALGRLRARPGLVQFASLEAAAGR</sequence>
<proteinExistence type="predicted"/>
<keyword evidence="5" id="KW-1185">Reference proteome</keyword>
<reference evidence="5" key="2">
    <citation type="journal article" date="2019" name="Int. J. Syst. Evol. Microbiol.">
        <title>The Global Catalogue of Microorganisms (GCM) 10K type strain sequencing project: providing services to taxonomists for standard genome sequencing and annotation.</title>
        <authorList>
            <consortium name="The Broad Institute Genomics Platform"/>
            <consortium name="The Broad Institute Genome Sequencing Center for Infectious Disease"/>
            <person name="Wu L."/>
            <person name="Ma J."/>
        </authorList>
    </citation>
    <scope>NUCLEOTIDE SEQUENCE [LARGE SCALE GENOMIC DNA]</scope>
    <source>
        <strain evidence="5">NBRC 107715</strain>
    </source>
</reference>
<evidence type="ECO:0000313" key="4">
    <source>
        <dbReference type="Proteomes" id="UP000321960"/>
    </source>
</evidence>
<evidence type="ECO:0000313" key="3">
    <source>
        <dbReference type="EMBL" id="GLS66846.1"/>
    </source>
</evidence>
<dbReference type="Proteomes" id="UP000321960">
    <property type="component" value="Unassembled WGS sequence"/>
</dbReference>
<reference evidence="3" key="4">
    <citation type="submission" date="2023-01" db="EMBL/GenBank/DDBJ databases">
        <title>Draft genome sequence of Methylobacterium oxalidis strain NBRC 107715.</title>
        <authorList>
            <person name="Sun Q."/>
            <person name="Mori K."/>
        </authorList>
    </citation>
    <scope>NUCLEOTIDE SEQUENCE</scope>
    <source>
        <strain evidence="3">NBRC 107715</strain>
    </source>
</reference>
<organism evidence="2 4">
    <name type="scientific">Methylobacterium oxalidis</name>
    <dbReference type="NCBI Taxonomy" id="944322"/>
    <lineage>
        <taxon>Bacteria</taxon>
        <taxon>Pseudomonadati</taxon>
        <taxon>Pseudomonadota</taxon>
        <taxon>Alphaproteobacteria</taxon>
        <taxon>Hyphomicrobiales</taxon>
        <taxon>Methylobacteriaceae</taxon>
        <taxon>Methylobacterium</taxon>
    </lineage>
</organism>
<dbReference type="EMBL" id="BJZU01000009">
    <property type="protein sequence ID" value="GEP02755.1"/>
    <property type="molecule type" value="Genomic_DNA"/>
</dbReference>
<feature type="compositionally biased region" description="Pro residues" evidence="1">
    <location>
        <begin position="1"/>
        <end position="18"/>
    </location>
</feature>
<dbReference type="EMBL" id="BSPK01000107">
    <property type="protein sequence ID" value="GLS66846.1"/>
    <property type="molecule type" value="Genomic_DNA"/>
</dbReference>
<reference evidence="3" key="1">
    <citation type="journal article" date="2014" name="Int. J. Syst. Evol. Microbiol.">
        <title>Complete genome of a new Firmicutes species belonging to the dominant human colonic microbiota ('Ruminococcus bicirculans') reveals two chromosomes and a selective capacity to utilize plant glucans.</title>
        <authorList>
            <consortium name="NISC Comparative Sequencing Program"/>
            <person name="Wegmann U."/>
            <person name="Louis P."/>
            <person name="Goesmann A."/>
            <person name="Henrissat B."/>
            <person name="Duncan S.H."/>
            <person name="Flint H.J."/>
        </authorList>
    </citation>
    <scope>NUCLEOTIDE SEQUENCE</scope>
    <source>
        <strain evidence="3">NBRC 107715</strain>
    </source>
</reference>
<protein>
    <submittedName>
        <fullName evidence="2">Uncharacterized protein</fullName>
    </submittedName>
</protein>
<evidence type="ECO:0000313" key="5">
    <source>
        <dbReference type="Proteomes" id="UP001156856"/>
    </source>
</evidence>
<dbReference type="Proteomes" id="UP001156856">
    <property type="component" value="Unassembled WGS sequence"/>
</dbReference>
<name>A0A512IYI1_9HYPH</name>
<reference evidence="2 4" key="3">
    <citation type="submission" date="2019-07" db="EMBL/GenBank/DDBJ databases">
        <title>Whole genome shotgun sequence of Methylobacterium oxalidis NBRC 107715.</title>
        <authorList>
            <person name="Hosoyama A."/>
            <person name="Uohara A."/>
            <person name="Ohji S."/>
            <person name="Ichikawa N."/>
        </authorList>
    </citation>
    <scope>NUCLEOTIDE SEQUENCE [LARGE SCALE GENOMIC DNA]</scope>
    <source>
        <strain evidence="2 4">NBRC 107715</strain>
    </source>
</reference>
<comment type="caution">
    <text evidence="2">The sequence shown here is derived from an EMBL/GenBank/DDBJ whole genome shotgun (WGS) entry which is preliminary data.</text>
</comment>
<dbReference type="RefSeq" id="WP_238179715.1">
    <property type="nucleotide sequence ID" value="NZ_BJZU01000009.1"/>
</dbReference>
<evidence type="ECO:0000313" key="2">
    <source>
        <dbReference type="EMBL" id="GEP02755.1"/>
    </source>
</evidence>